<feature type="non-terminal residue" evidence="8">
    <location>
        <position position="113"/>
    </location>
</feature>
<dbReference type="InterPro" id="IPR005835">
    <property type="entry name" value="NTP_transferase_dom"/>
</dbReference>
<evidence type="ECO:0000256" key="4">
    <source>
        <dbReference type="ARBA" id="ARBA00048247"/>
    </source>
</evidence>
<evidence type="ECO:0000313" key="9">
    <source>
        <dbReference type="Proteomes" id="UP001165561"/>
    </source>
</evidence>
<keyword evidence="1 8" id="KW-0808">Transferase</keyword>
<dbReference type="InterPro" id="IPR050065">
    <property type="entry name" value="GlmU-like"/>
</dbReference>
<evidence type="ECO:0000256" key="2">
    <source>
        <dbReference type="ARBA" id="ARBA00022695"/>
    </source>
</evidence>
<keyword evidence="3" id="KW-0012">Acyltransferase</keyword>
<organism evidence="8 9">
    <name type="scientific">Georgenia halotolerans</name>
    <dbReference type="NCBI Taxonomy" id="3028317"/>
    <lineage>
        <taxon>Bacteria</taxon>
        <taxon>Bacillati</taxon>
        <taxon>Actinomycetota</taxon>
        <taxon>Actinomycetes</taxon>
        <taxon>Micrococcales</taxon>
        <taxon>Bogoriellaceae</taxon>
        <taxon>Georgenia</taxon>
    </lineage>
</organism>
<dbReference type="PANTHER" id="PTHR43584:SF3">
    <property type="entry name" value="BIFUNCTIONAL PROTEIN GLMU"/>
    <property type="match status" value="1"/>
</dbReference>
<evidence type="ECO:0000313" key="8">
    <source>
        <dbReference type="EMBL" id="MDD9204958.1"/>
    </source>
</evidence>
<dbReference type="PANTHER" id="PTHR43584">
    <property type="entry name" value="NUCLEOTIDYL TRANSFERASE"/>
    <property type="match status" value="1"/>
</dbReference>
<comment type="catalytic activity">
    <reaction evidence="5">
        <text>N-acetyl-alpha-D-glucosamine 1-phosphate + UTP + H(+) = UDP-N-acetyl-alpha-D-glucosamine + diphosphate</text>
        <dbReference type="Rhea" id="RHEA:13509"/>
        <dbReference type="ChEBI" id="CHEBI:15378"/>
        <dbReference type="ChEBI" id="CHEBI:33019"/>
        <dbReference type="ChEBI" id="CHEBI:46398"/>
        <dbReference type="ChEBI" id="CHEBI:57705"/>
        <dbReference type="ChEBI" id="CHEBI:57776"/>
        <dbReference type="EC" id="2.7.7.23"/>
    </reaction>
</comment>
<keyword evidence="2" id="KW-0548">Nucleotidyltransferase</keyword>
<dbReference type="Gene3D" id="3.90.550.10">
    <property type="entry name" value="Spore Coat Polysaccharide Biosynthesis Protein SpsA, Chain A"/>
    <property type="match status" value="1"/>
</dbReference>
<comment type="caution">
    <text evidence="8">The sequence shown here is derived from an EMBL/GenBank/DDBJ whole genome shotgun (WGS) entry which is preliminary data.</text>
</comment>
<feature type="domain" description="Nucleotidyl transferase" evidence="7">
    <location>
        <begin position="25"/>
        <end position="109"/>
    </location>
</feature>
<dbReference type="Proteomes" id="UP001165561">
    <property type="component" value="Unassembled WGS sequence"/>
</dbReference>
<evidence type="ECO:0000256" key="6">
    <source>
        <dbReference type="ARBA" id="ARBA00049628"/>
    </source>
</evidence>
<keyword evidence="9" id="KW-1185">Reference proteome</keyword>
<proteinExistence type="predicted"/>
<name>A0ABT5TTE0_9MICO</name>
<accession>A0ABT5TTE0</accession>
<evidence type="ECO:0000256" key="3">
    <source>
        <dbReference type="ARBA" id="ARBA00023315"/>
    </source>
</evidence>
<dbReference type="Pfam" id="PF00483">
    <property type="entry name" value="NTP_transferase"/>
    <property type="match status" value="1"/>
</dbReference>
<dbReference type="InterPro" id="IPR029044">
    <property type="entry name" value="Nucleotide-diphossugar_trans"/>
</dbReference>
<dbReference type="GO" id="GO:0016740">
    <property type="term" value="F:transferase activity"/>
    <property type="evidence" value="ECO:0007669"/>
    <property type="project" value="UniProtKB-KW"/>
</dbReference>
<evidence type="ECO:0000256" key="1">
    <source>
        <dbReference type="ARBA" id="ARBA00022679"/>
    </source>
</evidence>
<sequence length="113" mass="11443">MDPEVLVVDQDEVPGTGRAVQCALGVLDAAALGAAAAREERSGSEQVLSGPVVVTAGDVPLLDTGTLSELLRAHAEEGNAVTILTTHLSDPAGYGRIVRDGGAVVGVVEERDA</sequence>
<protein>
    <submittedName>
        <fullName evidence="8">NTP transferase domain-containing protein</fullName>
    </submittedName>
</protein>
<reference evidence="8" key="1">
    <citation type="submission" date="2023-02" db="EMBL/GenBank/DDBJ databases">
        <title>Georgenia sp.10Sc9-8, isolated from a soil sample collected from the Taklamakan desert.</title>
        <authorList>
            <person name="Liu S."/>
        </authorList>
    </citation>
    <scope>NUCLEOTIDE SEQUENCE</scope>
    <source>
        <strain evidence="8">10Sc9-8</strain>
    </source>
</reference>
<comment type="catalytic activity">
    <reaction evidence="4">
        <text>alpha-D-glucosamine 1-phosphate + acetyl-CoA = N-acetyl-alpha-D-glucosamine 1-phosphate + CoA + H(+)</text>
        <dbReference type="Rhea" id="RHEA:13725"/>
        <dbReference type="ChEBI" id="CHEBI:15378"/>
        <dbReference type="ChEBI" id="CHEBI:57287"/>
        <dbReference type="ChEBI" id="CHEBI:57288"/>
        <dbReference type="ChEBI" id="CHEBI:57776"/>
        <dbReference type="ChEBI" id="CHEBI:58516"/>
        <dbReference type="EC" id="2.3.1.157"/>
    </reaction>
</comment>
<gene>
    <name evidence="8" type="ORF">PU560_00595</name>
</gene>
<evidence type="ECO:0000256" key="5">
    <source>
        <dbReference type="ARBA" id="ARBA00048493"/>
    </source>
</evidence>
<evidence type="ECO:0000259" key="7">
    <source>
        <dbReference type="Pfam" id="PF00483"/>
    </source>
</evidence>
<comment type="function">
    <text evidence="6">Catalyzes the last two sequential reactions in the de novo biosynthetic pathway for UDP-N-acetylglucosamine (UDP-GlcNAc). The C-terminal domain catalyzes the transfer of acetyl group from acetyl coenzyme A to glucosamine-1-phosphate (GlcN-1-P) to produce N-acetylglucosamine-1-phosphate (GlcNAc-1-P), which is converted into UDP-GlcNAc by the transfer of uridine 5-monophosphate (from uridine 5-triphosphate), a reaction catalyzed by the N-terminal domain.</text>
</comment>
<dbReference type="EMBL" id="JARACI010000131">
    <property type="protein sequence ID" value="MDD9204958.1"/>
    <property type="molecule type" value="Genomic_DNA"/>
</dbReference>
<dbReference type="SUPFAM" id="SSF53448">
    <property type="entry name" value="Nucleotide-diphospho-sugar transferases"/>
    <property type="match status" value="1"/>
</dbReference>